<dbReference type="EMBL" id="BART01013183">
    <property type="protein sequence ID" value="GAG89183.1"/>
    <property type="molecule type" value="Genomic_DNA"/>
</dbReference>
<comment type="caution">
    <text evidence="1">The sequence shown here is derived from an EMBL/GenBank/DDBJ whole genome shotgun (WGS) entry which is preliminary data.</text>
</comment>
<protein>
    <submittedName>
        <fullName evidence="1">Uncharacterized protein</fullName>
    </submittedName>
</protein>
<evidence type="ECO:0000313" key="1">
    <source>
        <dbReference type="EMBL" id="GAG89183.1"/>
    </source>
</evidence>
<reference evidence="1" key="1">
    <citation type="journal article" date="2014" name="Front. Microbiol.">
        <title>High frequency of phylogenetically diverse reductive dehalogenase-homologous genes in deep subseafloor sedimentary metagenomes.</title>
        <authorList>
            <person name="Kawai M."/>
            <person name="Futagami T."/>
            <person name="Toyoda A."/>
            <person name="Takaki Y."/>
            <person name="Nishi S."/>
            <person name="Hori S."/>
            <person name="Arai W."/>
            <person name="Tsubouchi T."/>
            <person name="Morono Y."/>
            <person name="Uchiyama I."/>
            <person name="Ito T."/>
            <person name="Fujiyama A."/>
            <person name="Inagaki F."/>
            <person name="Takami H."/>
        </authorList>
    </citation>
    <scope>NUCLEOTIDE SEQUENCE</scope>
    <source>
        <strain evidence="1">Expedition CK06-06</strain>
    </source>
</reference>
<accession>X1BYA5</accession>
<organism evidence="1">
    <name type="scientific">marine sediment metagenome</name>
    <dbReference type="NCBI Taxonomy" id="412755"/>
    <lineage>
        <taxon>unclassified sequences</taxon>
        <taxon>metagenomes</taxon>
        <taxon>ecological metagenomes</taxon>
    </lineage>
</organism>
<proteinExistence type="predicted"/>
<sequence length="73" mass="8694">MRQIFYLLIVLINKFKKIETKMKNKIEKLWLSNSSEWTEVAPKEQGLDSDKISELFEYLHMYNGICSNILLLI</sequence>
<name>X1BYA5_9ZZZZ</name>
<gene>
    <name evidence="1" type="ORF">S01H4_27108</name>
</gene>
<dbReference type="AlphaFoldDB" id="X1BYA5"/>